<comment type="subcellular location">
    <subcellularLocation>
        <location evidence="1">Membrane</location>
        <topology evidence="1">Multi-pass membrane protein</topology>
    </subcellularLocation>
</comment>
<evidence type="ECO:0000313" key="11">
    <source>
        <dbReference type="Proteomes" id="UP000018951"/>
    </source>
</evidence>
<evidence type="ECO:0000256" key="9">
    <source>
        <dbReference type="SAM" id="Phobius"/>
    </source>
</evidence>
<organism evidence="10 11">
    <name type="scientific">Candidatus Xenolissoclinum pacificiensis L6</name>
    <dbReference type="NCBI Taxonomy" id="1401685"/>
    <lineage>
        <taxon>Bacteria</taxon>
        <taxon>Pseudomonadati</taxon>
        <taxon>Pseudomonadota</taxon>
        <taxon>Alphaproteobacteria</taxon>
        <taxon>Rickettsiales</taxon>
        <taxon>Anaplasmataceae</taxon>
        <taxon>Candidatus Xenolissoclinum</taxon>
    </lineage>
</organism>
<dbReference type="NCBIfam" id="NF004320">
    <property type="entry name" value="PRK05715.1-2"/>
    <property type="match status" value="1"/>
</dbReference>
<dbReference type="InterPro" id="IPR001133">
    <property type="entry name" value="NADH_UbQ_OxRdtase_chain4L/K"/>
</dbReference>
<dbReference type="STRING" id="1401685.P857_1140"/>
<accession>W2V119</accession>
<keyword evidence="6 9" id="KW-1133">Transmembrane helix</keyword>
<keyword evidence="3" id="KW-0813">Transport</keyword>
<evidence type="ECO:0000256" key="5">
    <source>
        <dbReference type="ARBA" id="ARBA00022967"/>
    </source>
</evidence>
<dbReference type="EMBL" id="AXCJ01000001">
    <property type="protein sequence ID" value="ETO91959.1"/>
    <property type="molecule type" value="Genomic_DNA"/>
</dbReference>
<dbReference type="Proteomes" id="UP000018951">
    <property type="component" value="Unassembled WGS sequence"/>
</dbReference>
<keyword evidence="4 9" id="KW-0812">Transmembrane</keyword>
<keyword evidence="11" id="KW-1185">Reference proteome</keyword>
<dbReference type="PANTHER" id="PTHR11434">
    <property type="entry name" value="NADH-UBIQUINONE OXIDOREDUCTASE SUBUNIT ND4L"/>
    <property type="match status" value="1"/>
</dbReference>
<evidence type="ECO:0000256" key="1">
    <source>
        <dbReference type="ARBA" id="ARBA00004141"/>
    </source>
</evidence>
<reference evidence="10 11" key="1">
    <citation type="journal article" date="2013" name="PLoS ONE">
        <title>Bacterial endosymbiosis in a chordate host: long-term co-evolution and conservation of secondary metabolism.</title>
        <authorList>
            <person name="Kwan J.C."/>
            <person name="Schmidt E.W."/>
        </authorList>
    </citation>
    <scope>NUCLEOTIDE SEQUENCE [LARGE SCALE GENOMIC DNA]</scope>
    <source>
        <strain evidence="11">L6</strain>
    </source>
</reference>
<comment type="similarity">
    <text evidence="2">Belongs to the complex I subunit 4L family.</text>
</comment>
<keyword evidence="7" id="KW-0520">NAD</keyword>
<dbReference type="GO" id="GO:0030964">
    <property type="term" value="C:NADH dehydrogenase complex"/>
    <property type="evidence" value="ECO:0007669"/>
    <property type="project" value="TreeGrafter"/>
</dbReference>
<keyword evidence="8 9" id="KW-0472">Membrane</keyword>
<dbReference type="Pfam" id="PF00420">
    <property type="entry name" value="Oxidored_q2"/>
    <property type="match status" value="1"/>
</dbReference>
<evidence type="ECO:0000256" key="7">
    <source>
        <dbReference type="ARBA" id="ARBA00023027"/>
    </source>
</evidence>
<gene>
    <name evidence="10" type="primary">nuoK</name>
    <name evidence="10" type="ORF">P857_1140</name>
</gene>
<evidence type="ECO:0000256" key="3">
    <source>
        <dbReference type="ARBA" id="ARBA00022448"/>
    </source>
</evidence>
<evidence type="ECO:0000256" key="2">
    <source>
        <dbReference type="ARBA" id="ARBA00010519"/>
    </source>
</evidence>
<sequence length="63" mass="6816">MLLASSINFISFASYYNNIDGWIAFIFVLAVAAAEVTVGLSIFLIYYKSAGNVNVDSMNTLNG</sequence>
<dbReference type="AlphaFoldDB" id="W2V119"/>
<protein>
    <submittedName>
        <fullName evidence="10">NADH-quinone oxidoreductase subunit K</fullName>
    </submittedName>
</protein>
<dbReference type="InterPro" id="IPR039428">
    <property type="entry name" value="NUOK/Mnh_C1-like"/>
</dbReference>
<evidence type="ECO:0000313" key="10">
    <source>
        <dbReference type="EMBL" id="ETO91959.1"/>
    </source>
</evidence>
<comment type="caution">
    <text evidence="10">The sequence shown here is derived from an EMBL/GenBank/DDBJ whole genome shotgun (WGS) entry which is preliminary data.</text>
</comment>
<dbReference type="GO" id="GO:0042773">
    <property type="term" value="P:ATP synthesis coupled electron transport"/>
    <property type="evidence" value="ECO:0007669"/>
    <property type="project" value="InterPro"/>
</dbReference>
<evidence type="ECO:0000256" key="8">
    <source>
        <dbReference type="ARBA" id="ARBA00023136"/>
    </source>
</evidence>
<feature type="transmembrane region" description="Helical" evidence="9">
    <location>
        <begin position="22"/>
        <end position="47"/>
    </location>
</feature>
<evidence type="ECO:0000256" key="6">
    <source>
        <dbReference type="ARBA" id="ARBA00022989"/>
    </source>
</evidence>
<evidence type="ECO:0000256" key="4">
    <source>
        <dbReference type="ARBA" id="ARBA00022692"/>
    </source>
</evidence>
<dbReference type="Gene3D" id="1.10.287.3510">
    <property type="match status" value="1"/>
</dbReference>
<dbReference type="PANTHER" id="PTHR11434:SF21">
    <property type="entry name" value="NADH DEHYDROGENASE SUBUNIT 4L-RELATED"/>
    <property type="match status" value="1"/>
</dbReference>
<keyword evidence="5" id="KW-1278">Translocase</keyword>
<name>W2V119_9RICK</name>
<proteinExistence type="inferred from homology"/>
<dbReference type="GO" id="GO:0016651">
    <property type="term" value="F:oxidoreductase activity, acting on NAD(P)H"/>
    <property type="evidence" value="ECO:0007669"/>
    <property type="project" value="InterPro"/>
</dbReference>